<gene>
    <name evidence="1" type="ORF">GCM10011498_22120</name>
</gene>
<accession>A0A916VR45</accession>
<dbReference type="RefSeq" id="WP_188674955.1">
    <property type="nucleotide sequence ID" value="NZ_BMKA01000003.1"/>
</dbReference>
<dbReference type="InterPro" id="IPR036102">
    <property type="entry name" value="OsmC/Ohrsf"/>
</dbReference>
<protein>
    <recommendedName>
        <fullName evidence="3">OsmC family peroxiredoxin</fullName>
    </recommendedName>
</protein>
<dbReference type="Proteomes" id="UP000628017">
    <property type="component" value="Unassembled WGS sequence"/>
</dbReference>
<dbReference type="EMBL" id="BMKA01000003">
    <property type="protein sequence ID" value="GGA21024.1"/>
    <property type="molecule type" value="Genomic_DNA"/>
</dbReference>
<dbReference type="SUPFAM" id="SSF82784">
    <property type="entry name" value="OsmC-like"/>
    <property type="match status" value="1"/>
</dbReference>
<evidence type="ECO:0008006" key="3">
    <source>
        <dbReference type="Google" id="ProtNLM"/>
    </source>
</evidence>
<reference evidence="1" key="2">
    <citation type="submission" date="2020-09" db="EMBL/GenBank/DDBJ databases">
        <authorList>
            <person name="Sun Q."/>
            <person name="Zhou Y."/>
        </authorList>
    </citation>
    <scope>NUCLEOTIDE SEQUENCE</scope>
    <source>
        <strain evidence="1">CGMCC 1.15880</strain>
    </source>
</reference>
<evidence type="ECO:0000313" key="1">
    <source>
        <dbReference type="EMBL" id="GGA21024.1"/>
    </source>
</evidence>
<keyword evidence="2" id="KW-1185">Reference proteome</keyword>
<dbReference type="NCBIfam" id="NF041052">
    <property type="entry name" value="OsmC_like_Se"/>
    <property type="match status" value="1"/>
</dbReference>
<comment type="caution">
    <text evidence="1">The sequence shown here is derived from an EMBL/GenBank/DDBJ whole genome shotgun (WGS) entry which is preliminary data.</text>
</comment>
<sequence length="166" mass="18450">MTDTQDQPQQALVQFDCKGHATGKMRNDLEVTMSQPFAEGPFHMATDEGSFHGGDASAPPPLALFVGGLTGCIMTQIRAFAKRLKVTVKDLDVETRVVWNWEAKGRVYETAPKSFEIDVLIDSDDPQDKVIELIEAAKKGCFLEQTLGQQNTIRHRMKTPDGWVDV</sequence>
<proteinExistence type="predicted"/>
<evidence type="ECO:0000313" key="2">
    <source>
        <dbReference type="Proteomes" id="UP000628017"/>
    </source>
</evidence>
<dbReference type="Gene3D" id="3.30.300.20">
    <property type="match status" value="1"/>
</dbReference>
<dbReference type="PANTHER" id="PTHR35368:SF1">
    <property type="entry name" value="HYDROPEROXIDE REDUCTASE"/>
    <property type="match status" value="1"/>
</dbReference>
<dbReference type="Pfam" id="PF02566">
    <property type="entry name" value="OsmC"/>
    <property type="match status" value="1"/>
</dbReference>
<dbReference type="InterPro" id="IPR052924">
    <property type="entry name" value="OsmC/Ohr_hydroprdx_reductase"/>
</dbReference>
<dbReference type="InterPro" id="IPR015946">
    <property type="entry name" value="KH_dom-like_a/b"/>
</dbReference>
<dbReference type="InterPro" id="IPR003718">
    <property type="entry name" value="OsmC/Ohr_fam"/>
</dbReference>
<name>A0A916VR45_9RHOB</name>
<dbReference type="PANTHER" id="PTHR35368">
    <property type="entry name" value="HYDROPEROXIDE REDUCTASE"/>
    <property type="match status" value="1"/>
</dbReference>
<dbReference type="AlphaFoldDB" id="A0A916VR45"/>
<organism evidence="1 2">
    <name type="scientific">Neptunicoccus cionae</name>
    <dbReference type="NCBI Taxonomy" id="2035344"/>
    <lineage>
        <taxon>Bacteria</taxon>
        <taxon>Pseudomonadati</taxon>
        <taxon>Pseudomonadota</taxon>
        <taxon>Alphaproteobacteria</taxon>
        <taxon>Rhodobacterales</taxon>
        <taxon>Paracoccaceae</taxon>
        <taxon>Neptunicoccus</taxon>
    </lineage>
</organism>
<reference evidence="1" key="1">
    <citation type="journal article" date="2014" name="Int. J. Syst. Evol. Microbiol.">
        <title>Complete genome sequence of Corynebacterium casei LMG S-19264T (=DSM 44701T), isolated from a smear-ripened cheese.</title>
        <authorList>
            <consortium name="US DOE Joint Genome Institute (JGI-PGF)"/>
            <person name="Walter F."/>
            <person name="Albersmeier A."/>
            <person name="Kalinowski J."/>
            <person name="Ruckert C."/>
        </authorList>
    </citation>
    <scope>NUCLEOTIDE SEQUENCE</scope>
    <source>
        <strain evidence="1">CGMCC 1.15880</strain>
    </source>
</reference>